<dbReference type="Gene3D" id="3.40.50.300">
    <property type="entry name" value="P-loop containing nucleotide triphosphate hydrolases"/>
    <property type="match status" value="2"/>
</dbReference>
<dbReference type="Proteomes" id="UP001432322">
    <property type="component" value="Unassembled WGS sequence"/>
</dbReference>
<dbReference type="InterPro" id="IPR041679">
    <property type="entry name" value="DNA2/NAM7-like_C"/>
</dbReference>
<feature type="non-terminal residue" evidence="8">
    <location>
        <position position="664"/>
    </location>
</feature>
<keyword evidence="3" id="KW-0378">Hydrolase</keyword>
<feature type="domain" description="DNA2/NAM7 helicase helicase" evidence="6">
    <location>
        <begin position="336"/>
        <end position="449"/>
    </location>
</feature>
<dbReference type="EMBL" id="BTSY01000002">
    <property type="protein sequence ID" value="GMT16281.1"/>
    <property type="molecule type" value="Genomic_DNA"/>
</dbReference>
<dbReference type="PANTHER" id="PTHR43788:SF16">
    <property type="entry name" value="HELICASE WITH ZINC FINGER 2"/>
    <property type="match status" value="1"/>
</dbReference>
<organism evidence="8 9">
    <name type="scientific">Pristionchus fissidentatus</name>
    <dbReference type="NCBI Taxonomy" id="1538716"/>
    <lineage>
        <taxon>Eukaryota</taxon>
        <taxon>Metazoa</taxon>
        <taxon>Ecdysozoa</taxon>
        <taxon>Nematoda</taxon>
        <taxon>Chromadorea</taxon>
        <taxon>Rhabditida</taxon>
        <taxon>Rhabditina</taxon>
        <taxon>Diplogasteromorpha</taxon>
        <taxon>Diplogasteroidea</taxon>
        <taxon>Neodiplogasteridae</taxon>
        <taxon>Pristionchus</taxon>
    </lineage>
</organism>
<protein>
    <recommendedName>
        <fullName evidence="10">DNA2/NAM7 helicase-like C-terminal domain-containing protein</fullName>
    </recommendedName>
</protein>
<feature type="domain" description="DNA2/NAM7 helicase-like C-terminal" evidence="7">
    <location>
        <begin position="467"/>
        <end position="644"/>
    </location>
</feature>
<dbReference type="GO" id="GO:0043139">
    <property type="term" value="F:5'-3' DNA helicase activity"/>
    <property type="evidence" value="ECO:0007669"/>
    <property type="project" value="TreeGrafter"/>
</dbReference>
<dbReference type="Pfam" id="PF13086">
    <property type="entry name" value="AAA_11"/>
    <property type="match status" value="1"/>
</dbReference>
<dbReference type="SUPFAM" id="SSF52540">
    <property type="entry name" value="P-loop containing nucleoside triphosphate hydrolases"/>
    <property type="match status" value="1"/>
</dbReference>
<evidence type="ECO:0000313" key="8">
    <source>
        <dbReference type="EMBL" id="GMT16281.1"/>
    </source>
</evidence>
<evidence type="ECO:0000256" key="5">
    <source>
        <dbReference type="ARBA" id="ARBA00022840"/>
    </source>
</evidence>
<keyword evidence="2" id="KW-0547">Nucleotide-binding</keyword>
<dbReference type="InterPro" id="IPR041677">
    <property type="entry name" value="DNA2/NAM7_AAA_11"/>
</dbReference>
<evidence type="ECO:0000256" key="2">
    <source>
        <dbReference type="ARBA" id="ARBA00022741"/>
    </source>
</evidence>
<dbReference type="InterPro" id="IPR050534">
    <property type="entry name" value="Coronavir_polyprotein_1ab"/>
</dbReference>
<evidence type="ECO:0000256" key="3">
    <source>
        <dbReference type="ARBA" id="ARBA00022801"/>
    </source>
</evidence>
<gene>
    <name evidence="8" type="ORF">PFISCL1PPCAC_7578</name>
</gene>
<evidence type="ECO:0000259" key="6">
    <source>
        <dbReference type="Pfam" id="PF13086"/>
    </source>
</evidence>
<evidence type="ECO:0000259" key="7">
    <source>
        <dbReference type="Pfam" id="PF13087"/>
    </source>
</evidence>
<keyword evidence="9" id="KW-1185">Reference proteome</keyword>
<accession>A0AAV5VC39</accession>
<dbReference type="InterPro" id="IPR027417">
    <property type="entry name" value="P-loop_NTPase"/>
</dbReference>
<dbReference type="Pfam" id="PF13087">
    <property type="entry name" value="AAA_12"/>
    <property type="match status" value="1"/>
</dbReference>
<evidence type="ECO:0000313" key="9">
    <source>
        <dbReference type="Proteomes" id="UP001432322"/>
    </source>
</evidence>
<dbReference type="CDD" id="cd18808">
    <property type="entry name" value="SF1_C_Upf1"/>
    <property type="match status" value="1"/>
</dbReference>
<dbReference type="GO" id="GO:0016787">
    <property type="term" value="F:hydrolase activity"/>
    <property type="evidence" value="ECO:0007669"/>
    <property type="project" value="UniProtKB-KW"/>
</dbReference>
<evidence type="ECO:0000256" key="1">
    <source>
        <dbReference type="ARBA" id="ARBA00007913"/>
    </source>
</evidence>
<keyword evidence="4" id="KW-0347">Helicase</keyword>
<comment type="caution">
    <text evidence="8">The sequence shown here is derived from an EMBL/GenBank/DDBJ whole genome shotgun (WGS) entry which is preliminary data.</text>
</comment>
<reference evidence="8" key="1">
    <citation type="submission" date="2023-10" db="EMBL/GenBank/DDBJ databases">
        <title>Genome assembly of Pristionchus species.</title>
        <authorList>
            <person name="Yoshida K."/>
            <person name="Sommer R.J."/>
        </authorList>
    </citation>
    <scope>NUCLEOTIDE SEQUENCE</scope>
    <source>
        <strain evidence="8">RS5133</strain>
    </source>
</reference>
<feature type="non-terminal residue" evidence="8">
    <location>
        <position position="1"/>
    </location>
</feature>
<sequence>IAFLLGKTNLSATFFVPGSDKFAVTSCPLTPDSFKVGDLFHIKWEEGGRAELSTLDRRSLDKCRNRGDYAIMAAGYRTLVLGPLLLGSRIRDYEQSCATVAQLPSSTNSLLILTTASRNSFLTKLRLRSETGESFVVTVQNVNRENPKRIVIYCEPTSVLPQSVGFKSRLQLCVDTERIPLVTAALAAFYDGSRSIASSSLMECIYGQSRSVSHAAVDKRLITVRQANGDLVMLNPEQSEAVHRYNSNCPAFAVESPPGSGKTVTAAAMGVSYQGEGVQLFLSTANIPVFNLAYALDELDYGNKKILHLISAELEASGMRSLFSIMETAEDDEAIDRFKLLQKELKEAGSKRAQRRIKKTMRKQHASALSAAVDHFDIILATVDMILAKLLKKKDPKKPCRIQQLLETSVRRIVVDEASQLTEAALLSLILCFPQAQIAFIGDTKQLPPYKFVTGDLVSEMCAKSALEVIKRKFNLPIIKFLSVYRAAPSVMAHYSDVFYGGRLVSGKPELRRNLLSCISSDIQKRCAFVEIRGRSQLFGTSLVNDEEARALECLVTILRTAGFDHTRVMIICYYDAQRKLVAELLPEGYEVLTVDSAQGREKDIVIVLTTRDSPTDSAFFSDRQRCNVALSRHQEALIVIGHPHIAAAQPWHHVLDQKYFKHV</sequence>
<dbReference type="InterPro" id="IPR047187">
    <property type="entry name" value="SF1_C_Upf1"/>
</dbReference>
<proteinExistence type="inferred from homology"/>
<dbReference type="GO" id="GO:0005524">
    <property type="term" value="F:ATP binding"/>
    <property type="evidence" value="ECO:0007669"/>
    <property type="project" value="UniProtKB-KW"/>
</dbReference>
<evidence type="ECO:0008006" key="10">
    <source>
        <dbReference type="Google" id="ProtNLM"/>
    </source>
</evidence>
<name>A0AAV5VC39_9BILA</name>
<evidence type="ECO:0000256" key="4">
    <source>
        <dbReference type="ARBA" id="ARBA00022806"/>
    </source>
</evidence>
<dbReference type="PANTHER" id="PTHR43788">
    <property type="entry name" value="DNA2/NAM7 HELICASE FAMILY MEMBER"/>
    <property type="match status" value="1"/>
</dbReference>
<dbReference type="AlphaFoldDB" id="A0AAV5VC39"/>
<comment type="similarity">
    <text evidence="1">Belongs to the DNA2/NAM7 helicase family.</text>
</comment>
<keyword evidence="5" id="KW-0067">ATP-binding</keyword>